<feature type="transmembrane region" description="Helical" evidence="1">
    <location>
        <begin position="39"/>
        <end position="65"/>
    </location>
</feature>
<organism evidence="2 3">
    <name type="scientific">Staphylococcus aureus</name>
    <dbReference type="NCBI Taxonomy" id="1280"/>
    <lineage>
        <taxon>Bacteria</taxon>
        <taxon>Bacillati</taxon>
        <taxon>Bacillota</taxon>
        <taxon>Bacilli</taxon>
        <taxon>Bacillales</taxon>
        <taxon>Staphylococcaceae</taxon>
        <taxon>Staphylococcus</taxon>
    </lineage>
</organism>
<feature type="transmembrane region" description="Helical" evidence="1">
    <location>
        <begin position="6"/>
        <end position="27"/>
    </location>
</feature>
<evidence type="ECO:0000313" key="3">
    <source>
        <dbReference type="Proteomes" id="UP000254116"/>
    </source>
</evidence>
<dbReference type="Pfam" id="PF13346">
    <property type="entry name" value="ABC2_membrane_5"/>
    <property type="match status" value="1"/>
</dbReference>
<gene>
    <name evidence="2" type="ORF">NCTC10702_03118</name>
</gene>
<keyword evidence="1" id="KW-0472">Membrane</keyword>
<proteinExistence type="predicted"/>
<evidence type="ECO:0000256" key="1">
    <source>
        <dbReference type="SAM" id="Phobius"/>
    </source>
</evidence>
<reference evidence="2 3" key="1">
    <citation type="submission" date="2018-06" db="EMBL/GenBank/DDBJ databases">
        <authorList>
            <consortium name="Pathogen Informatics"/>
            <person name="Doyle S."/>
        </authorList>
    </citation>
    <scope>NUCLEOTIDE SEQUENCE [LARGE SCALE GENOMIC DNA]</scope>
    <source>
        <strain evidence="2 3">NCTC10702</strain>
    </source>
</reference>
<sequence>MNQIQSIFQLAYAFVISNFLSIPIAFSQFTELRRVKVPYGIYVFTIIILVPFLFSIAIVLVNYFVLSQSSFPDLYSYILNIGFLIISIVILIVNYFKQLNKINTRKFKGGSR</sequence>
<name>A0A380EMC9_STAAU</name>
<dbReference type="EMBL" id="UHBY01000003">
    <property type="protein sequence ID" value="SUL37027.1"/>
    <property type="molecule type" value="Genomic_DNA"/>
</dbReference>
<keyword evidence="1" id="KW-1133">Transmembrane helix</keyword>
<feature type="transmembrane region" description="Helical" evidence="1">
    <location>
        <begin position="77"/>
        <end position="96"/>
    </location>
</feature>
<dbReference type="AlphaFoldDB" id="A0A380EMC9"/>
<dbReference type="Proteomes" id="UP000254116">
    <property type="component" value="Unassembled WGS sequence"/>
</dbReference>
<dbReference type="InterPro" id="IPR025699">
    <property type="entry name" value="ABC2_memb-like"/>
</dbReference>
<keyword evidence="1" id="KW-0812">Transmembrane</keyword>
<protein>
    <submittedName>
        <fullName evidence="2">Membrane protein</fullName>
    </submittedName>
</protein>
<accession>A0A380EMC9</accession>
<evidence type="ECO:0000313" key="2">
    <source>
        <dbReference type="EMBL" id="SUL37027.1"/>
    </source>
</evidence>